<dbReference type="EMBL" id="CP042469">
    <property type="protein sequence ID" value="QOX64534.1"/>
    <property type="molecule type" value="Genomic_DNA"/>
</dbReference>
<keyword evidence="2" id="KW-1185">Reference proteome</keyword>
<evidence type="ECO:0000313" key="1">
    <source>
        <dbReference type="EMBL" id="QOX64534.1"/>
    </source>
</evidence>
<sequence>MKIVILDGYTVNPGDLSWDQLKEFGEFTVYDRTPPELVIERIDDADIIMTNKCLLTKEVLAACPNIKWIGILATGFNNVDLAYTKEHGIPVTNIPAYSTNSVVQLTFSLLLEICNQVRIHSDAVHSGAWQSSEDFCFTRTPQMELWGKTFGIVGFGSIGKNVAKVAEALGMRVLIASKHPDPSFESERIVFTTQQELFAQADVISLHCPLTEENRGLINRSSIQTMKDGVIILNTARGPLINDADLAEALRSGKVAAAGLDVLSAEPPREGSPLFGIPNCIITPHIAWNTKEARSRLINTAVSNLAAFTEGRKLNCVSM</sequence>
<protein>
    <submittedName>
        <fullName evidence="1">D-2-hydroxyacid dehydrogenase</fullName>
    </submittedName>
</protein>
<accession>A0ACD1ADT1</accession>
<proteinExistence type="predicted"/>
<evidence type="ECO:0000313" key="2">
    <source>
        <dbReference type="Proteomes" id="UP000594014"/>
    </source>
</evidence>
<reference evidence="1" key="1">
    <citation type="submission" date="2019-08" db="EMBL/GenBank/DDBJ databases">
        <title>Genome sequence of Clostridiales bacterium MT110.</title>
        <authorList>
            <person name="Cao J."/>
        </authorList>
    </citation>
    <scope>NUCLEOTIDE SEQUENCE</scope>
    <source>
        <strain evidence="1">MT110</strain>
    </source>
</reference>
<gene>
    <name evidence="1" type="ORF">FRZ06_14885</name>
</gene>
<dbReference type="Proteomes" id="UP000594014">
    <property type="component" value="Chromosome"/>
</dbReference>
<organism evidence="1 2">
    <name type="scientific">Anoxybacterium hadale</name>
    <dbReference type="NCBI Taxonomy" id="3408580"/>
    <lineage>
        <taxon>Bacteria</taxon>
        <taxon>Bacillati</taxon>
        <taxon>Bacillota</taxon>
        <taxon>Clostridia</taxon>
        <taxon>Peptostreptococcales</taxon>
        <taxon>Anaerovoracaceae</taxon>
        <taxon>Anoxybacterium</taxon>
    </lineage>
</organism>
<name>A0ACD1ADT1_9FIRM</name>